<organism evidence="1">
    <name type="scientific">Anguilla anguilla</name>
    <name type="common">European freshwater eel</name>
    <name type="synonym">Muraena anguilla</name>
    <dbReference type="NCBI Taxonomy" id="7936"/>
    <lineage>
        <taxon>Eukaryota</taxon>
        <taxon>Metazoa</taxon>
        <taxon>Chordata</taxon>
        <taxon>Craniata</taxon>
        <taxon>Vertebrata</taxon>
        <taxon>Euteleostomi</taxon>
        <taxon>Actinopterygii</taxon>
        <taxon>Neopterygii</taxon>
        <taxon>Teleostei</taxon>
        <taxon>Anguilliformes</taxon>
        <taxon>Anguillidae</taxon>
        <taxon>Anguilla</taxon>
    </lineage>
</organism>
<reference evidence="1" key="2">
    <citation type="journal article" date="2015" name="Fish Shellfish Immunol.">
        <title>Early steps in the European eel (Anguilla anguilla)-Vibrio vulnificus interaction in the gills: Role of the RtxA13 toxin.</title>
        <authorList>
            <person name="Callol A."/>
            <person name="Pajuelo D."/>
            <person name="Ebbesson L."/>
            <person name="Teles M."/>
            <person name="MacKenzie S."/>
            <person name="Amaro C."/>
        </authorList>
    </citation>
    <scope>NUCLEOTIDE SEQUENCE</scope>
</reference>
<dbReference type="AlphaFoldDB" id="A0A0E9RDU5"/>
<sequence length="73" mass="8369">MIMFQLKTQAKHNSYTKCQGNKPYALSIPKKSLQSLQFNFTESEFYSFILKPAQPLSPNSCRIKLLPLQSPFA</sequence>
<evidence type="ECO:0000313" key="1">
    <source>
        <dbReference type="EMBL" id="JAH26513.1"/>
    </source>
</evidence>
<proteinExistence type="predicted"/>
<name>A0A0E9RDU5_ANGAN</name>
<dbReference type="EMBL" id="GBXM01082064">
    <property type="protein sequence ID" value="JAH26513.1"/>
    <property type="molecule type" value="Transcribed_RNA"/>
</dbReference>
<reference evidence="1" key="1">
    <citation type="submission" date="2014-11" db="EMBL/GenBank/DDBJ databases">
        <authorList>
            <person name="Amaro Gonzalez C."/>
        </authorList>
    </citation>
    <scope>NUCLEOTIDE SEQUENCE</scope>
</reference>
<accession>A0A0E9RDU5</accession>
<protein>
    <submittedName>
        <fullName evidence="1">Uncharacterized protein</fullName>
    </submittedName>
</protein>